<protein>
    <recommendedName>
        <fullName evidence="3">NlpE N-terminal domain-containing protein</fullName>
    </recommendedName>
</protein>
<dbReference type="Proteomes" id="UP000753802">
    <property type="component" value="Unassembled WGS sequence"/>
</dbReference>
<gene>
    <name evidence="1" type="ORF">GWC95_10180</name>
</gene>
<sequence length="148" mass="16390">MKSKFLGMLIVLGLFTACKSDGNSEEAKPVKMSDPDCYRFAADRDTVLLSFSTGKDSVAGTLEYNLFQKDKNTGTINGWIKNDLLLADYTFMSEGTSSVRQVAFKKISGDWVEGYGDTKEMNGKVVFVNTDSLEFEPKLALKKVDCPK</sequence>
<evidence type="ECO:0000313" key="2">
    <source>
        <dbReference type="Proteomes" id="UP000753802"/>
    </source>
</evidence>
<organism evidence="1 2">
    <name type="scientific">Sediminibacterium roseum</name>
    <dbReference type="NCBI Taxonomy" id="1978412"/>
    <lineage>
        <taxon>Bacteria</taxon>
        <taxon>Pseudomonadati</taxon>
        <taxon>Bacteroidota</taxon>
        <taxon>Chitinophagia</taxon>
        <taxon>Chitinophagales</taxon>
        <taxon>Chitinophagaceae</taxon>
        <taxon>Sediminibacterium</taxon>
    </lineage>
</organism>
<comment type="caution">
    <text evidence="1">The sequence shown here is derived from an EMBL/GenBank/DDBJ whole genome shotgun (WGS) entry which is preliminary data.</text>
</comment>
<evidence type="ECO:0000313" key="1">
    <source>
        <dbReference type="EMBL" id="NCI50290.1"/>
    </source>
</evidence>
<dbReference type="EMBL" id="JAACJS010000012">
    <property type="protein sequence ID" value="NCI50290.1"/>
    <property type="molecule type" value="Genomic_DNA"/>
</dbReference>
<dbReference type="RefSeq" id="WP_161818594.1">
    <property type="nucleotide sequence ID" value="NZ_JAACJS010000012.1"/>
</dbReference>
<proteinExistence type="predicted"/>
<dbReference type="PROSITE" id="PS51257">
    <property type="entry name" value="PROKAR_LIPOPROTEIN"/>
    <property type="match status" value="1"/>
</dbReference>
<reference evidence="1 2" key="1">
    <citation type="submission" date="2020-01" db="EMBL/GenBank/DDBJ databases">
        <title>Genome analysis.</title>
        <authorList>
            <person name="Wu S."/>
            <person name="Wang G."/>
        </authorList>
    </citation>
    <scope>NUCLEOTIDE SEQUENCE [LARGE SCALE GENOMIC DNA]</scope>
    <source>
        <strain evidence="1 2">SYL130</strain>
    </source>
</reference>
<evidence type="ECO:0008006" key="3">
    <source>
        <dbReference type="Google" id="ProtNLM"/>
    </source>
</evidence>
<keyword evidence="2" id="KW-1185">Reference proteome</keyword>
<accession>A0ABW9ZT43</accession>
<name>A0ABW9ZT43_9BACT</name>